<keyword evidence="2" id="KW-0479">Metal-binding</keyword>
<keyword evidence="3" id="KW-0862">Zinc</keyword>
<accession>A0A0H3M774</accession>
<dbReference type="HOGENOM" id="CLU_026673_23_5_11"/>
<sequence>MRAVVIDGAGSVRVNTQPDPALPGPDGVVVAVTAAGICGSDLHFYEGEYPFTEPVALGHEAVGTIVEAGPQVRTVGVGDLVMVSSVAGCGVCPGCEPMIQSCASPAR</sequence>
<dbReference type="Pfam" id="PF08240">
    <property type="entry name" value="ADH_N"/>
    <property type="match status" value="1"/>
</dbReference>
<dbReference type="Proteomes" id="UP000001472">
    <property type="component" value="Chromosome"/>
</dbReference>
<proteinExistence type="predicted"/>
<dbReference type="PANTHER" id="PTHR42813">
    <property type="entry name" value="ZINC-TYPE ALCOHOL DEHYDROGENASE-LIKE"/>
    <property type="match status" value="1"/>
</dbReference>
<name>A0A0H3M774_MYCBP</name>
<dbReference type="KEGG" id="mbb:BCG_1933"/>
<evidence type="ECO:0000256" key="2">
    <source>
        <dbReference type="ARBA" id="ARBA00022723"/>
    </source>
</evidence>
<organism evidence="6 7">
    <name type="scientific">Mycobacterium bovis (strain BCG / Pasteur 1173P2)</name>
    <dbReference type="NCBI Taxonomy" id="410289"/>
    <lineage>
        <taxon>Bacteria</taxon>
        <taxon>Bacillati</taxon>
        <taxon>Actinomycetota</taxon>
        <taxon>Actinomycetes</taxon>
        <taxon>Mycobacteriales</taxon>
        <taxon>Mycobacteriaceae</taxon>
        <taxon>Mycobacterium</taxon>
        <taxon>Mycobacterium tuberculosis complex</taxon>
    </lineage>
</organism>
<evidence type="ECO:0000313" key="7">
    <source>
        <dbReference type="Proteomes" id="UP000001472"/>
    </source>
</evidence>
<dbReference type="InterPro" id="IPR002328">
    <property type="entry name" value="ADH_Zn_CS"/>
</dbReference>
<evidence type="ECO:0000256" key="4">
    <source>
        <dbReference type="ARBA" id="ARBA00023002"/>
    </source>
</evidence>
<dbReference type="EMBL" id="AM408590">
    <property type="protein sequence ID" value="CAL71920.1"/>
    <property type="molecule type" value="Genomic_DNA"/>
</dbReference>
<keyword evidence="4 6" id="KW-0560">Oxidoreductase</keyword>
<evidence type="ECO:0000256" key="1">
    <source>
        <dbReference type="ARBA" id="ARBA00001947"/>
    </source>
</evidence>
<dbReference type="GO" id="GO:0016491">
    <property type="term" value="F:oxidoreductase activity"/>
    <property type="evidence" value="ECO:0007669"/>
    <property type="project" value="UniProtKB-KW"/>
</dbReference>
<gene>
    <name evidence="6" type="ordered locus">BCG_1933</name>
</gene>
<feature type="domain" description="Alcohol dehydrogenase-like N-terminal" evidence="5">
    <location>
        <begin position="24"/>
        <end position="96"/>
    </location>
</feature>
<dbReference type="SUPFAM" id="SSF50129">
    <property type="entry name" value="GroES-like"/>
    <property type="match status" value="1"/>
</dbReference>
<dbReference type="PANTHER" id="PTHR42813:SF2">
    <property type="entry name" value="DEHYDROGENASE, ZINC-CONTAINING, PUTATIVE (AFU_ORTHOLOGUE AFUA_2G02810)-RELATED"/>
    <property type="match status" value="1"/>
</dbReference>
<evidence type="ECO:0000259" key="5">
    <source>
        <dbReference type="Pfam" id="PF08240"/>
    </source>
</evidence>
<dbReference type="EC" id="1.1.-.-" evidence="6"/>
<evidence type="ECO:0000256" key="3">
    <source>
        <dbReference type="ARBA" id="ARBA00022833"/>
    </source>
</evidence>
<protein>
    <submittedName>
        <fullName evidence="6">Possible dehydrogenase [first part]</fullName>
        <ecNumber evidence="6">1.1.-.-</ecNumber>
    </submittedName>
</protein>
<dbReference type="InterPro" id="IPR011032">
    <property type="entry name" value="GroES-like_sf"/>
</dbReference>
<dbReference type="SMR" id="A0A0H3M774"/>
<dbReference type="PROSITE" id="PS00059">
    <property type="entry name" value="ADH_ZINC"/>
    <property type="match status" value="1"/>
</dbReference>
<dbReference type="Gene3D" id="3.90.180.10">
    <property type="entry name" value="Medium-chain alcohol dehydrogenases, catalytic domain"/>
    <property type="match status" value="1"/>
</dbReference>
<dbReference type="InterPro" id="IPR013154">
    <property type="entry name" value="ADH-like_N"/>
</dbReference>
<comment type="cofactor">
    <cofactor evidence="1">
        <name>Zn(2+)</name>
        <dbReference type="ChEBI" id="CHEBI:29105"/>
    </cofactor>
</comment>
<evidence type="ECO:0000313" key="6">
    <source>
        <dbReference type="EMBL" id="CAL71920.1"/>
    </source>
</evidence>
<dbReference type="GO" id="GO:0008270">
    <property type="term" value="F:zinc ion binding"/>
    <property type="evidence" value="ECO:0007669"/>
    <property type="project" value="InterPro"/>
</dbReference>
<reference evidence="6 7" key="1">
    <citation type="journal article" date="2007" name="Proc. Natl. Acad. Sci. U.S.A.">
        <title>Genome plasticity of BCG and impact on vaccine efficacy.</title>
        <authorList>
            <person name="Brosch R."/>
            <person name="Gordon S.V."/>
            <person name="Garnier T."/>
            <person name="Eiglmeier K."/>
            <person name="Frigui W."/>
            <person name="Valenti P."/>
            <person name="Dos Santos S."/>
            <person name="Duthoy S."/>
            <person name="Lacroix C."/>
            <person name="Garcia-Pelayo C."/>
            <person name="Inwald J.K."/>
            <person name="Golby P."/>
            <person name="Garcia J.N."/>
            <person name="Hewinson R.G."/>
            <person name="Behr M.A."/>
            <person name="Quail M.A."/>
            <person name="Churcher C."/>
            <person name="Barrell B.G."/>
            <person name="Parkhill J."/>
            <person name="Cole S.T."/>
        </authorList>
    </citation>
    <scope>NUCLEOTIDE SEQUENCE [LARGE SCALE GENOMIC DNA]</scope>
    <source>
        <strain evidence="7">BCG / Pasteur 1173P2</strain>
    </source>
</reference>
<dbReference type="AlphaFoldDB" id="A0A0H3M774"/>